<dbReference type="AlphaFoldDB" id="A0A7N0UR17"/>
<evidence type="ECO:0000313" key="1">
    <source>
        <dbReference type="EnsemblPlants" id="Kaladp0080s0072.1.v1.1.CDS.1"/>
    </source>
</evidence>
<protein>
    <submittedName>
        <fullName evidence="1">Uncharacterized protein</fullName>
    </submittedName>
</protein>
<dbReference type="Gramene" id="Kaladp0080s0072.1.v1.1">
    <property type="protein sequence ID" value="Kaladp0080s0072.1.v1.1.CDS.1"/>
    <property type="gene ID" value="Kaladp0080s0072.v1.1"/>
</dbReference>
<organism evidence="1 2">
    <name type="scientific">Kalanchoe fedtschenkoi</name>
    <name type="common">Lavender scallops</name>
    <name type="synonym">South American air plant</name>
    <dbReference type="NCBI Taxonomy" id="63787"/>
    <lineage>
        <taxon>Eukaryota</taxon>
        <taxon>Viridiplantae</taxon>
        <taxon>Streptophyta</taxon>
        <taxon>Embryophyta</taxon>
        <taxon>Tracheophyta</taxon>
        <taxon>Spermatophyta</taxon>
        <taxon>Magnoliopsida</taxon>
        <taxon>eudicotyledons</taxon>
        <taxon>Gunneridae</taxon>
        <taxon>Pentapetalae</taxon>
        <taxon>Saxifragales</taxon>
        <taxon>Crassulaceae</taxon>
        <taxon>Kalanchoe</taxon>
    </lineage>
</organism>
<sequence>MAVVNLAINIRWLHCNSDLNTKTSLSGVILNLCLDYISWFNSEFFYVTSAHRQTT</sequence>
<accession>A0A7N0UR17</accession>
<evidence type="ECO:0000313" key="2">
    <source>
        <dbReference type="Proteomes" id="UP000594263"/>
    </source>
</evidence>
<reference evidence="1" key="1">
    <citation type="submission" date="2021-01" db="UniProtKB">
        <authorList>
            <consortium name="EnsemblPlants"/>
        </authorList>
    </citation>
    <scope>IDENTIFICATION</scope>
</reference>
<proteinExistence type="predicted"/>
<dbReference type="EnsemblPlants" id="Kaladp0080s0072.1.v1.1">
    <property type="protein sequence ID" value="Kaladp0080s0072.1.v1.1.CDS.1"/>
    <property type="gene ID" value="Kaladp0080s0072.v1.1"/>
</dbReference>
<name>A0A7N0UR17_KALFE</name>
<dbReference type="Proteomes" id="UP000594263">
    <property type="component" value="Unplaced"/>
</dbReference>
<keyword evidence="2" id="KW-1185">Reference proteome</keyword>